<evidence type="ECO:0000313" key="1">
    <source>
        <dbReference type="EMBL" id="CUN52024.1"/>
    </source>
</evidence>
<evidence type="ECO:0000313" key="2">
    <source>
        <dbReference type="Proteomes" id="UP000095787"/>
    </source>
</evidence>
<dbReference type="EMBL" id="CYZO01000001">
    <property type="protein sequence ID" value="CUN52024.1"/>
    <property type="molecule type" value="Genomic_DNA"/>
</dbReference>
<reference evidence="1 2" key="1">
    <citation type="submission" date="2015-09" db="EMBL/GenBank/DDBJ databases">
        <authorList>
            <consortium name="Pathogen Informatics"/>
        </authorList>
    </citation>
    <scope>NUCLEOTIDE SEQUENCE [LARGE SCALE GENOMIC DNA]</scope>
    <source>
        <strain evidence="1 2">2789STDY5834841</strain>
    </source>
</reference>
<gene>
    <name evidence="1" type="ORF">ERS852456_00135</name>
</gene>
<organism evidence="1 2">
    <name type="scientific">[Ruminococcus] torques</name>
    <dbReference type="NCBI Taxonomy" id="33039"/>
    <lineage>
        <taxon>Bacteria</taxon>
        <taxon>Bacillati</taxon>
        <taxon>Bacillota</taxon>
        <taxon>Clostridia</taxon>
        <taxon>Lachnospirales</taxon>
        <taxon>Lachnospiraceae</taxon>
        <taxon>Mediterraneibacter</taxon>
    </lineage>
</organism>
<dbReference type="AlphaFoldDB" id="A0A173XK46"/>
<dbReference type="Proteomes" id="UP000095787">
    <property type="component" value="Unassembled WGS sequence"/>
</dbReference>
<accession>A0A173XK46</accession>
<protein>
    <submittedName>
        <fullName evidence="1">Uncharacterized protein</fullName>
    </submittedName>
</protein>
<proteinExistence type="predicted"/>
<sequence length="33" mass="3857">MTIRPSFRYRVTDIHIEEAADLFIKSFVEEGEG</sequence>
<name>A0A173XK46_9FIRM</name>